<organism evidence="1 2">
    <name type="scientific">Chenggangzhangella methanolivorans</name>
    <dbReference type="NCBI Taxonomy" id="1437009"/>
    <lineage>
        <taxon>Bacteria</taxon>
        <taxon>Pseudomonadati</taxon>
        <taxon>Pseudomonadota</taxon>
        <taxon>Alphaproteobacteria</taxon>
        <taxon>Hyphomicrobiales</taxon>
        <taxon>Methylopilaceae</taxon>
        <taxon>Chenggangzhangella</taxon>
    </lineage>
</organism>
<accession>A0A9E6RDP8</accession>
<gene>
    <name evidence="1" type="ORF">K6K41_18500</name>
</gene>
<dbReference type="KEGG" id="cmet:K6K41_18500"/>
<reference evidence="1" key="1">
    <citation type="submission" date="2021-08" db="EMBL/GenBank/DDBJ databases">
        <authorList>
            <person name="Zhang H."/>
            <person name="Xu M."/>
            <person name="Yu Z."/>
            <person name="Yang L."/>
            <person name="Cai Y."/>
        </authorList>
    </citation>
    <scope>NUCLEOTIDE SEQUENCE</scope>
    <source>
        <strain evidence="1">CHL1</strain>
    </source>
</reference>
<proteinExistence type="predicted"/>
<sequence length="119" mass="13351">MYHEDAVVTPRDTDHFWVLVEENIGYLRTVLGARIESEEEALAGTFREGDNNKLTGMMMIAHAGTSEANDMRYYFHFVGNDALKIVEEGLANRKLSIEFCQAWGVAHCAHGYLAAWSAP</sequence>
<dbReference type="AlphaFoldDB" id="A0A9E6RDP8"/>
<name>A0A9E6RDP8_9HYPH</name>
<evidence type="ECO:0000313" key="2">
    <source>
        <dbReference type="Proteomes" id="UP000825701"/>
    </source>
</evidence>
<protein>
    <submittedName>
        <fullName evidence="1">Uncharacterized protein</fullName>
    </submittedName>
</protein>
<evidence type="ECO:0000313" key="1">
    <source>
        <dbReference type="EMBL" id="QZN98896.1"/>
    </source>
</evidence>
<dbReference type="Proteomes" id="UP000825701">
    <property type="component" value="Chromosome"/>
</dbReference>
<dbReference type="RefSeq" id="WP_261401882.1">
    <property type="nucleotide sequence ID" value="NZ_CP081869.1"/>
</dbReference>
<keyword evidence="2" id="KW-1185">Reference proteome</keyword>
<dbReference type="EMBL" id="CP081869">
    <property type="protein sequence ID" value="QZN98896.1"/>
    <property type="molecule type" value="Genomic_DNA"/>
</dbReference>